<feature type="transmembrane region" description="Helical" evidence="8">
    <location>
        <begin position="354"/>
        <end position="375"/>
    </location>
</feature>
<sequence length="392" mass="43203">MSVDKSWADTIILCVSGIVAFGVSIWLTPFLRNWAVTRGWVVPPSPRRVHVNPTPRIGGLAIYLSFVFAIIAGIAISFLLIAAGLFKGQFWLGDDLWRIILLLLGSLPIAVISTIDDIKELSPLPRLLSHFLGAAIIVVPQVLYPTGRPGVLIDIINNPFGGIIRLGDIPILALIITLVWIVGMMNTINWIDGLDGLSGGIVFIAAIMLFLENLLGGRNAEHGYQWQFTSALIAVVLAASIAGFLPFNWHPASIFMGDSGAMFLGFALGVLSIIDGAKLATVLLVVGLPVMDAIWVVLYRLYNRRSAGKADKSHIHHRLLEMGYSQRQIVLFFYALTIIFGLVGIMPITQEPWIKFLALVVLVILLLPIILYSVYYHPRNRKPNQQEQKQDL</sequence>
<accession>A0A8T7LTR0</accession>
<organism evidence="9 11">
    <name type="scientific">Candidatus Chlorohelix allophototropha</name>
    <dbReference type="NCBI Taxonomy" id="3003348"/>
    <lineage>
        <taxon>Bacteria</taxon>
        <taxon>Bacillati</taxon>
        <taxon>Chloroflexota</taxon>
        <taxon>Chloroflexia</taxon>
        <taxon>Candidatus Chloroheliales</taxon>
        <taxon>Candidatus Chloroheliaceae</taxon>
        <taxon>Candidatus Chlorohelix</taxon>
    </lineage>
</organism>
<evidence type="ECO:0000256" key="8">
    <source>
        <dbReference type="SAM" id="Phobius"/>
    </source>
</evidence>
<keyword evidence="3 9" id="KW-0808">Transferase</keyword>
<feature type="transmembrane region" description="Helical" evidence="8">
    <location>
        <begin position="223"/>
        <end position="247"/>
    </location>
</feature>
<dbReference type="Pfam" id="PF00953">
    <property type="entry name" value="Glycos_transf_4"/>
    <property type="match status" value="1"/>
</dbReference>
<feature type="transmembrane region" description="Helical" evidence="8">
    <location>
        <begin position="57"/>
        <end position="84"/>
    </location>
</feature>
<dbReference type="GO" id="GO:0044038">
    <property type="term" value="P:cell wall macromolecule biosynthetic process"/>
    <property type="evidence" value="ECO:0007669"/>
    <property type="project" value="TreeGrafter"/>
</dbReference>
<keyword evidence="4 8" id="KW-0812">Transmembrane</keyword>
<keyword evidence="5 8" id="KW-1133">Transmembrane helix</keyword>
<gene>
    <name evidence="9" type="ORF">HXX08_05995</name>
    <name evidence="10" type="ORF">OZ401_000546</name>
</gene>
<dbReference type="InterPro" id="IPR000715">
    <property type="entry name" value="Glycosyl_transferase_4"/>
</dbReference>
<evidence type="ECO:0000256" key="2">
    <source>
        <dbReference type="ARBA" id="ARBA00022475"/>
    </source>
</evidence>
<evidence type="ECO:0000256" key="3">
    <source>
        <dbReference type="ARBA" id="ARBA00022679"/>
    </source>
</evidence>
<feature type="binding site" evidence="7">
    <location>
        <position position="189"/>
    </location>
    <ligand>
        <name>Mg(2+)</name>
        <dbReference type="ChEBI" id="CHEBI:18420"/>
    </ligand>
</feature>
<feature type="transmembrane region" description="Helical" evidence="8">
    <location>
        <begin position="280"/>
        <end position="302"/>
    </location>
</feature>
<dbReference type="Proteomes" id="UP001431572">
    <property type="component" value="Chromosome 1"/>
</dbReference>
<keyword evidence="7" id="KW-0479">Metal-binding</keyword>
<evidence type="ECO:0000256" key="5">
    <source>
        <dbReference type="ARBA" id="ARBA00022989"/>
    </source>
</evidence>
<feature type="transmembrane region" description="Helical" evidence="8">
    <location>
        <begin position="127"/>
        <end position="143"/>
    </location>
</feature>
<comment type="subcellular location">
    <subcellularLocation>
        <location evidence="1">Cell membrane</location>
        <topology evidence="1">Multi-pass membrane protein</topology>
    </subcellularLocation>
</comment>
<evidence type="ECO:0000313" key="10">
    <source>
        <dbReference type="EMBL" id="WJW67286.1"/>
    </source>
</evidence>
<feature type="transmembrane region" description="Helical" evidence="8">
    <location>
        <begin position="329"/>
        <end position="348"/>
    </location>
</feature>
<feature type="binding site" evidence="7">
    <location>
        <position position="258"/>
    </location>
    <ligand>
        <name>Mg(2+)</name>
        <dbReference type="ChEBI" id="CHEBI:18420"/>
    </ligand>
</feature>
<evidence type="ECO:0000256" key="4">
    <source>
        <dbReference type="ARBA" id="ARBA00022692"/>
    </source>
</evidence>
<name>A0A8T7LTR0_9CHLR</name>
<dbReference type="CDD" id="cd06853">
    <property type="entry name" value="GT_WecA_like"/>
    <property type="match status" value="1"/>
</dbReference>
<evidence type="ECO:0000313" key="11">
    <source>
        <dbReference type="Proteomes" id="UP000521676"/>
    </source>
</evidence>
<dbReference type="PANTHER" id="PTHR22926:SF3">
    <property type="entry name" value="UNDECAPRENYL-PHOSPHATE ALPHA-N-ACETYLGLUCOSAMINYL 1-PHOSPHATE TRANSFERASE"/>
    <property type="match status" value="1"/>
</dbReference>
<dbReference type="GO" id="GO:0016780">
    <property type="term" value="F:phosphotransferase activity, for other substituted phosphate groups"/>
    <property type="evidence" value="ECO:0007669"/>
    <property type="project" value="InterPro"/>
</dbReference>
<evidence type="ECO:0000313" key="12">
    <source>
        <dbReference type="Proteomes" id="UP001431572"/>
    </source>
</evidence>
<dbReference type="GO" id="GO:0046872">
    <property type="term" value="F:metal ion binding"/>
    <property type="evidence" value="ECO:0007669"/>
    <property type="project" value="UniProtKB-KW"/>
</dbReference>
<keyword evidence="7" id="KW-0460">Magnesium</keyword>
<evidence type="ECO:0000313" key="9">
    <source>
        <dbReference type="EMBL" id="NWJ45414.1"/>
    </source>
</evidence>
<dbReference type="GO" id="GO:0009103">
    <property type="term" value="P:lipopolysaccharide biosynthetic process"/>
    <property type="evidence" value="ECO:0007669"/>
    <property type="project" value="TreeGrafter"/>
</dbReference>
<feature type="transmembrane region" description="Helical" evidence="8">
    <location>
        <begin position="254"/>
        <end position="274"/>
    </location>
</feature>
<dbReference type="GO" id="GO:0005886">
    <property type="term" value="C:plasma membrane"/>
    <property type="evidence" value="ECO:0007669"/>
    <property type="project" value="UniProtKB-SubCell"/>
</dbReference>
<reference evidence="10" key="2">
    <citation type="journal article" date="2024" name="Nature">
        <title>Anoxygenic phototroph of the Chloroflexota uses a type I reaction centre.</title>
        <authorList>
            <person name="Tsuji J.M."/>
            <person name="Shaw N.A."/>
            <person name="Nagashima S."/>
            <person name="Venkiteswaran J.J."/>
            <person name="Schiff S.L."/>
            <person name="Watanabe T."/>
            <person name="Fukui M."/>
            <person name="Hanada S."/>
            <person name="Tank M."/>
            <person name="Neufeld J.D."/>
        </authorList>
    </citation>
    <scope>NUCLEOTIDE SEQUENCE</scope>
    <source>
        <strain evidence="10">L227-S17</strain>
    </source>
</reference>
<dbReference type="GO" id="GO:0071555">
    <property type="term" value="P:cell wall organization"/>
    <property type="evidence" value="ECO:0007669"/>
    <property type="project" value="TreeGrafter"/>
</dbReference>
<dbReference type="InterPro" id="IPR018480">
    <property type="entry name" value="PNAcMuramoyl-5peptid_Trfase_CS"/>
</dbReference>
<keyword evidence="12" id="KW-1185">Reference proteome</keyword>
<dbReference type="AlphaFoldDB" id="A0A8T7LTR0"/>
<evidence type="ECO:0000256" key="6">
    <source>
        <dbReference type="ARBA" id="ARBA00023136"/>
    </source>
</evidence>
<dbReference type="RefSeq" id="WP_341469185.1">
    <property type="nucleotide sequence ID" value="NZ_CP128399.1"/>
</dbReference>
<feature type="transmembrane region" description="Helical" evidence="8">
    <location>
        <begin position="6"/>
        <end position="28"/>
    </location>
</feature>
<dbReference type="EMBL" id="JACATZ010000001">
    <property type="protein sequence ID" value="NWJ45414.1"/>
    <property type="molecule type" value="Genomic_DNA"/>
</dbReference>
<feature type="transmembrane region" description="Helical" evidence="8">
    <location>
        <begin position="96"/>
        <end position="115"/>
    </location>
</feature>
<reference evidence="9 11" key="1">
    <citation type="submission" date="2020-06" db="EMBL/GenBank/DDBJ databases">
        <title>Anoxygenic phototrophic Chloroflexota member uses a Type I reaction center.</title>
        <authorList>
            <person name="Tsuji J.M."/>
            <person name="Shaw N.A."/>
            <person name="Nagashima S."/>
            <person name="Venkiteswaran J."/>
            <person name="Schiff S.L."/>
            <person name="Hanada S."/>
            <person name="Tank M."/>
            <person name="Neufeld J.D."/>
        </authorList>
    </citation>
    <scope>NUCLEOTIDE SEQUENCE [LARGE SCALE GENOMIC DNA]</scope>
    <source>
        <strain evidence="9">L227-S17</strain>
    </source>
</reference>
<feature type="transmembrane region" description="Helical" evidence="8">
    <location>
        <begin position="163"/>
        <end position="182"/>
    </location>
</feature>
<keyword evidence="6 8" id="KW-0472">Membrane</keyword>
<dbReference type="PANTHER" id="PTHR22926">
    <property type="entry name" value="PHOSPHO-N-ACETYLMURAMOYL-PENTAPEPTIDE-TRANSFERASE"/>
    <property type="match status" value="1"/>
</dbReference>
<protein>
    <submittedName>
        <fullName evidence="9">Undecaprenyl/decaprenyl-phosphate alpha-N-acetylglucosaminyl 1-phosphate transferase</fullName>
    </submittedName>
</protein>
<feature type="transmembrane region" description="Helical" evidence="8">
    <location>
        <begin position="194"/>
        <end position="211"/>
    </location>
</feature>
<dbReference type="PROSITE" id="PS01348">
    <property type="entry name" value="MRAY_2"/>
    <property type="match status" value="1"/>
</dbReference>
<keyword evidence="2" id="KW-1003">Cell membrane</keyword>
<dbReference type="Proteomes" id="UP000521676">
    <property type="component" value="Unassembled WGS sequence"/>
</dbReference>
<comment type="cofactor">
    <cofactor evidence="7">
        <name>Mg(2+)</name>
        <dbReference type="ChEBI" id="CHEBI:18420"/>
    </cofactor>
</comment>
<dbReference type="EMBL" id="CP128399">
    <property type="protein sequence ID" value="WJW67286.1"/>
    <property type="molecule type" value="Genomic_DNA"/>
</dbReference>
<proteinExistence type="predicted"/>
<evidence type="ECO:0000256" key="7">
    <source>
        <dbReference type="PIRSR" id="PIRSR600715-1"/>
    </source>
</evidence>
<evidence type="ECO:0000256" key="1">
    <source>
        <dbReference type="ARBA" id="ARBA00004651"/>
    </source>
</evidence>